<evidence type="ECO:0000259" key="8">
    <source>
        <dbReference type="PROSITE" id="PS51171"/>
    </source>
</evidence>
<dbReference type="RefSeq" id="WP_252111289.1">
    <property type="nucleotide sequence ID" value="NZ_JAMSHT010000001.1"/>
</dbReference>
<accession>A0A9X2J2G3</accession>
<gene>
    <name evidence="9" type="ORF">NDO55_00280</name>
</gene>
<evidence type="ECO:0000313" key="10">
    <source>
        <dbReference type="Proteomes" id="UP001155128"/>
    </source>
</evidence>
<dbReference type="InterPro" id="IPR001086">
    <property type="entry name" value="Preph_deHydtase"/>
</dbReference>
<name>A0A9X2J2G3_9SPHN</name>
<dbReference type="AlphaFoldDB" id="A0A9X2J2G3"/>
<dbReference type="GO" id="GO:0005737">
    <property type="term" value="C:cytoplasm"/>
    <property type="evidence" value="ECO:0007669"/>
    <property type="project" value="TreeGrafter"/>
</dbReference>
<evidence type="ECO:0000256" key="4">
    <source>
        <dbReference type="ARBA" id="ARBA00023141"/>
    </source>
</evidence>
<dbReference type="PANTHER" id="PTHR21022:SF19">
    <property type="entry name" value="PREPHENATE DEHYDRATASE-RELATED"/>
    <property type="match status" value="1"/>
</dbReference>
<dbReference type="EMBL" id="JAMSHT010000001">
    <property type="protein sequence ID" value="MCM8556256.1"/>
    <property type="molecule type" value="Genomic_DNA"/>
</dbReference>
<dbReference type="PROSITE" id="PS51171">
    <property type="entry name" value="PREPHENATE_DEHYDR_3"/>
    <property type="match status" value="1"/>
</dbReference>
<evidence type="ECO:0000256" key="6">
    <source>
        <dbReference type="ARBA" id="ARBA00023239"/>
    </source>
</evidence>
<comment type="caution">
    <text evidence="9">The sequence shown here is derived from an EMBL/GenBank/DDBJ whole genome shotgun (WGS) entry which is preliminary data.</text>
</comment>
<evidence type="ECO:0000313" key="9">
    <source>
        <dbReference type="EMBL" id="MCM8556256.1"/>
    </source>
</evidence>
<sequence length="176" mass="18636">MNETVLHLGDETSYSAIAAKRLAPTMRPRPIASFEAMQEAFEKGAADFAVIPLRNSLIGDVPDAERWTTRGLRKLDEAAIPIAHVLAGCGEIGDIAHVLSHQAALGQCSAFITQHGWTSVPVDSTSKAAQLVRAAHHPAMAAICSAGAAAHYGLAIIHEDIADSSDNETLFALFAR</sequence>
<dbReference type="Gene3D" id="3.40.190.10">
    <property type="entry name" value="Periplasmic binding protein-like II"/>
    <property type="match status" value="2"/>
</dbReference>
<dbReference type="GO" id="GO:0009094">
    <property type="term" value="P:L-phenylalanine biosynthetic process"/>
    <property type="evidence" value="ECO:0007669"/>
    <property type="project" value="UniProtKB-KW"/>
</dbReference>
<comment type="pathway">
    <text evidence="1">Amino-acid biosynthesis; L-phenylalanine biosynthesis; phenylpyruvate from prephenate: step 1/1.</text>
</comment>
<feature type="domain" description="Prephenate dehydratase" evidence="8">
    <location>
        <begin position="4"/>
        <end position="176"/>
    </location>
</feature>
<dbReference type="GO" id="GO:0004664">
    <property type="term" value="F:prephenate dehydratase activity"/>
    <property type="evidence" value="ECO:0007669"/>
    <property type="project" value="UniProtKB-EC"/>
</dbReference>
<organism evidence="9 10">
    <name type="scientific">Sphingomicrobium sediminis</name>
    <dbReference type="NCBI Taxonomy" id="2950949"/>
    <lineage>
        <taxon>Bacteria</taxon>
        <taxon>Pseudomonadati</taxon>
        <taxon>Pseudomonadota</taxon>
        <taxon>Alphaproteobacteria</taxon>
        <taxon>Sphingomonadales</taxon>
        <taxon>Sphingomonadaceae</taxon>
        <taxon>Sphingomicrobium</taxon>
    </lineage>
</organism>
<dbReference type="Pfam" id="PF00800">
    <property type="entry name" value="PDT"/>
    <property type="match status" value="1"/>
</dbReference>
<proteinExistence type="predicted"/>
<comment type="catalytic activity">
    <reaction evidence="7">
        <text>prephenate + H(+) = 3-phenylpyruvate + CO2 + H2O</text>
        <dbReference type="Rhea" id="RHEA:21648"/>
        <dbReference type="ChEBI" id="CHEBI:15377"/>
        <dbReference type="ChEBI" id="CHEBI:15378"/>
        <dbReference type="ChEBI" id="CHEBI:16526"/>
        <dbReference type="ChEBI" id="CHEBI:18005"/>
        <dbReference type="ChEBI" id="CHEBI:29934"/>
        <dbReference type="EC" id="4.2.1.51"/>
    </reaction>
</comment>
<keyword evidence="6" id="KW-0456">Lyase</keyword>
<keyword evidence="4" id="KW-0057">Aromatic amino acid biosynthesis</keyword>
<evidence type="ECO:0000256" key="2">
    <source>
        <dbReference type="ARBA" id="ARBA00013147"/>
    </source>
</evidence>
<reference evidence="9" key="1">
    <citation type="submission" date="2022-06" db="EMBL/GenBank/DDBJ databases">
        <title>Sphingomicrobium sedimins sp. nov., a marine bacterium isolated from tidal flat.</title>
        <authorList>
            <person name="Kim C.-H."/>
            <person name="Yoo Y."/>
            <person name="Kim J.-J."/>
        </authorList>
    </citation>
    <scope>NUCLEOTIDE SEQUENCE</scope>
    <source>
        <strain evidence="9">GRR-S6-50</strain>
    </source>
</reference>
<evidence type="ECO:0000256" key="3">
    <source>
        <dbReference type="ARBA" id="ARBA00022605"/>
    </source>
</evidence>
<keyword evidence="5" id="KW-0584">Phenylalanine biosynthesis</keyword>
<evidence type="ECO:0000256" key="7">
    <source>
        <dbReference type="ARBA" id="ARBA00047848"/>
    </source>
</evidence>
<dbReference type="Proteomes" id="UP001155128">
    <property type="component" value="Unassembled WGS sequence"/>
</dbReference>
<dbReference type="EC" id="4.2.1.51" evidence="2"/>
<dbReference type="SUPFAM" id="SSF53850">
    <property type="entry name" value="Periplasmic binding protein-like II"/>
    <property type="match status" value="1"/>
</dbReference>
<dbReference type="PANTHER" id="PTHR21022">
    <property type="entry name" value="PREPHENATE DEHYDRATASE P PROTEIN"/>
    <property type="match status" value="1"/>
</dbReference>
<evidence type="ECO:0000256" key="5">
    <source>
        <dbReference type="ARBA" id="ARBA00023222"/>
    </source>
</evidence>
<keyword evidence="3" id="KW-0028">Amino-acid biosynthesis</keyword>
<keyword evidence="10" id="KW-1185">Reference proteome</keyword>
<protein>
    <recommendedName>
        <fullName evidence="2">prephenate dehydratase</fullName>
        <ecNumber evidence="2">4.2.1.51</ecNumber>
    </recommendedName>
</protein>
<evidence type="ECO:0000256" key="1">
    <source>
        <dbReference type="ARBA" id="ARBA00004741"/>
    </source>
</evidence>